<dbReference type="InterPro" id="IPR036388">
    <property type="entry name" value="WH-like_DNA-bd_sf"/>
</dbReference>
<name>A0A370KEA1_9HYPH</name>
<dbReference type="SUPFAM" id="SSF53697">
    <property type="entry name" value="SIS domain"/>
    <property type="match status" value="1"/>
</dbReference>
<dbReference type="RefSeq" id="WP_114715960.1">
    <property type="nucleotide sequence ID" value="NZ_KZ857270.1"/>
</dbReference>
<dbReference type="PANTHER" id="PTHR30514:SF1">
    <property type="entry name" value="HTH-TYPE TRANSCRIPTIONAL REGULATOR HEXR-RELATED"/>
    <property type="match status" value="1"/>
</dbReference>
<evidence type="ECO:0000313" key="3">
    <source>
        <dbReference type="EMBL" id="RDJ01988.1"/>
    </source>
</evidence>
<dbReference type="GO" id="GO:1901135">
    <property type="term" value="P:carbohydrate derivative metabolic process"/>
    <property type="evidence" value="ECO:0007669"/>
    <property type="project" value="InterPro"/>
</dbReference>
<feature type="domain" description="SIS" evidence="2">
    <location>
        <begin position="131"/>
        <end position="263"/>
    </location>
</feature>
<dbReference type="GO" id="GO:0003700">
    <property type="term" value="F:DNA-binding transcription factor activity"/>
    <property type="evidence" value="ECO:0007669"/>
    <property type="project" value="InterPro"/>
</dbReference>
<dbReference type="InterPro" id="IPR009057">
    <property type="entry name" value="Homeodomain-like_sf"/>
</dbReference>
<dbReference type="EMBL" id="NAAC01000049">
    <property type="protein sequence ID" value="RDJ01988.1"/>
    <property type="molecule type" value="Genomic_DNA"/>
</dbReference>
<reference evidence="3 4" key="1">
    <citation type="submission" date="2017-03" db="EMBL/GenBank/DDBJ databases">
        <title>Genome analysis of Rhizobial strains effectives or ineffectives for nitrogen fixation isolated from bean seeds.</title>
        <authorList>
            <person name="Peralta H."/>
            <person name="Aguilar-Vera A."/>
            <person name="Mora Y."/>
            <person name="Vargas-Lagunas C."/>
            <person name="Girard L."/>
            <person name="Mora J."/>
        </authorList>
    </citation>
    <scope>NUCLEOTIDE SEQUENCE [LARGE SCALE GENOMIC DNA]</scope>
    <source>
        <strain evidence="3 4">CCGM3</strain>
    </source>
</reference>
<dbReference type="PROSITE" id="PS51464">
    <property type="entry name" value="SIS"/>
    <property type="match status" value="1"/>
</dbReference>
<dbReference type="Proteomes" id="UP000254939">
    <property type="component" value="Unassembled WGS sequence"/>
</dbReference>
<dbReference type="PANTHER" id="PTHR30514">
    <property type="entry name" value="GLUCOKINASE"/>
    <property type="match status" value="1"/>
</dbReference>
<protein>
    <submittedName>
        <fullName evidence="3">Transcriptional regulator</fullName>
    </submittedName>
</protein>
<proteinExistence type="predicted"/>
<dbReference type="OrthoDB" id="8582409at2"/>
<dbReference type="InterPro" id="IPR046348">
    <property type="entry name" value="SIS_dom_sf"/>
</dbReference>
<dbReference type="InterPro" id="IPR000281">
    <property type="entry name" value="HTH_RpiR"/>
</dbReference>
<accession>A0A370KEA1</accession>
<comment type="caution">
    <text evidence="3">The sequence shown here is derived from an EMBL/GenBank/DDBJ whole genome shotgun (WGS) entry which is preliminary data.</text>
</comment>
<dbReference type="AlphaFoldDB" id="A0A370KEA1"/>
<dbReference type="InterPro" id="IPR001347">
    <property type="entry name" value="SIS_dom"/>
</dbReference>
<sequence>MRGTVHLDPLLLDRIRAAISAYPPALARVAASIIEDPEFVINSSIDDFAHHVDSGSASIVRFCRRLGYSGFREFKIALSGELEKAKFIGSCGECSTENLYIPKELALLSETLQSAVAASARLIDEQQVIKLAGRLRSAKRIVVLGAGASSVCADILASRLAWTGLPIICASSPELARTLNQSCVAVGLLWPAATKELWQFLSWASTAGAHSIAITADEACLVAKTANETITIASDPAIRKPGSCLHISSILLLSEYIHRCLQSQ</sequence>
<dbReference type="InterPro" id="IPR047640">
    <property type="entry name" value="RpiR-like"/>
</dbReference>
<evidence type="ECO:0000259" key="1">
    <source>
        <dbReference type="PROSITE" id="PS51071"/>
    </source>
</evidence>
<feature type="domain" description="HTH rpiR-type" evidence="1">
    <location>
        <begin position="9"/>
        <end position="85"/>
    </location>
</feature>
<gene>
    <name evidence="3" type="ORF">B5K06_32980</name>
</gene>
<dbReference type="GO" id="GO:0097367">
    <property type="term" value="F:carbohydrate derivative binding"/>
    <property type="evidence" value="ECO:0007669"/>
    <property type="project" value="InterPro"/>
</dbReference>
<dbReference type="Gene3D" id="1.10.10.10">
    <property type="entry name" value="Winged helix-like DNA-binding domain superfamily/Winged helix DNA-binding domain"/>
    <property type="match status" value="1"/>
</dbReference>
<evidence type="ECO:0000313" key="4">
    <source>
        <dbReference type="Proteomes" id="UP000254939"/>
    </source>
</evidence>
<organism evidence="3 4">
    <name type="scientific">Rhizobium grahamii</name>
    <dbReference type="NCBI Taxonomy" id="1120045"/>
    <lineage>
        <taxon>Bacteria</taxon>
        <taxon>Pseudomonadati</taxon>
        <taxon>Pseudomonadota</taxon>
        <taxon>Alphaproteobacteria</taxon>
        <taxon>Hyphomicrobiales</taxon>
        <taxon>Rhizobiaceae</taxon>
        <taxon>Rhizobium/Agrobacterium group</taxon>
        <taxon>Rhizobium</taxon>
    </lineage>
</organism>
<dbReference type="SUPFAM" id="SSF46689">
    <property type="entry name" value="Homeodomain-like"/>
    <property type="match status" value="1"/>
</dbReference>
<dbReference type="PROSITE" id="PS51071">
    <property type="entry name" value="HTH_RPIR"/>
    <property type="match status" value="1"/>
</dbReference>
<dbReference type="Gene3D" id="3.40.50.10490">
    <property type="entry name" value="Glucose-6-phosphate isomerase like protein, domain 1"/>
    <property type="match status" value="1"/>
</dbReference>
<dbReference type="GO" id="GO:0003677">
    <property type="term" value="F:DNA binding"/>
    <property type="evidence" value="ECO:0007669"/>
    <property type="project" value="InterPro"/>
</dbReference>
<dbReference type="Pfam" id="PF01418">
    <property type="entry name" value="HTH_6"/>
    <property type="match status" value="1"/>
</dbReference>
<evidence type="ECO:0000259" key="2">
    <source>
        <dbReference type="PROSITE" id="PS51464"/>
    </source>
</evidence>